<keyword evidence="3" id="KW-1185">Reference proteome</keyword>
<protein>
    <submittedName>
        <fullName evidence="2">Uncharacterized protein</fullName>
    </submittedName>
</protein>
<proteinExistence type="predicted"/>
<gene>
    <name evidence="2" type="ORF">NDU88_002091</name>
</gene>
<comment type="caution">
    <text evidence="2">The sequence shown here is derived from an EMBL/GenBank/DDBJ whole genome shotgun (WGS) entry which is preliminary data.</text>
</comment>
<dbReference type="Proteomes" id="UP001066276">
    <property type="component" value="Chromosome 12"/>
</dbReference>
<organism evidence="2 3">
    <name type="scientific">Pleurodeles waltl</name>
    <name type="common">Iberian ribbed newt</name>
    <dbReference type="NCBI Taxonomy" id="8319"/>
    <lineage>
        <taxon>Eukaryota</taxon>
        <taxon>Metazoa</taxon>
        <taxon>Chordata</taxon>
        <taxon>Craniata</taxon>
        <taxon>Vertebrata</taxon>
        <taxon>Euteleostomi</taxon>
        <taxon>Amphibia</taxon>
        <taxon>Batrachia</taxon>
        <taxon>Caudata</taxon>
        <taxon>Salamandroidea</taxon>
        <taxon>Salamandridae</taxon>
        <taxon>Pleurodelinae</taxon>
        <taxon>Pleurodeles</taxon>
    </lineage>
</organism>
<evidence type="ECO:0000313" key="2">
    <source>
        <dbReference type="EMBL" id="KAJ1081919.1"/>
    </source>
</evidence>
<evidence type="ECO:0000313" key="3">
    <source>
        <dbReference type="Proteomes" id="UP001066276"/>
    </source>
</evidence>
<dbReference type="EMBL" id="JANPWB010000016">
    <property type="protein sequence ID" value="KAJ1081919.1"/>
    <property type="molecule type" value="Genomic_DNA"/>
</dbReference>
<accession>A0AAV7KV58</accession>
<sequence length="103" mass="11355">MELAPRMPLLGVGGARAPPPAPSCVALPCVYGAYTAPPLHVREAFAGTALYCSSIRWAPRYRQSLTEQKELSLSLRDSARRQSESHWRNPQVARGRMPRPVEG</sequence>
<feature type="compositionally biased region" description="Basic and acidic residues" evidence="1">
    <location>
        <begin position="77"/>
        <end position="87"/>
    </location>
</feature>
<evidence type="ECO:0000256" key="1">
    <source>
        <dbReference type="SAM" id="MobiDB-lite"/>
    </source>
</evidence>
<dbReference type="AlphaFoldDB" id="A0AAV7KV58"/>
<name>A0AAV7KV58_PLEWA</name>
<reference evidence="2" key="1">
    <citation type="journal article" date="2022" name="bioRxiv">
        <title>Sequencing and chromosome-scale assembly of the giantPleurodeles waltlgenome.</title>
        <authorList>
            <person name="Brown T."/>
            <person name="Elewa A."/>
            <person name="Iarovenko S."/>
            <person name="Subramanian E."/>
            <person name="Araus A.J."/>
            <person name="Petzold A."/>
            <person name="Susuki M."/>
            <person name="Suzuki K.-i.T."/>
            <person name="Hayashi T."/>
            <person name="Toyoda A."/>
            <person name="Oliveira C."/>
            <person name="Osipova E."/>
            <person name="Leigh N.D."/>
            <person name="Simon A."/>
            <person name="Yun M.H."/>
        </authorList>
    </citation>
    <scope>NUCLEOTIDE SEQUENCE</scope>
    <source>
        <strain evidence="2">20211129_DDA</strain>
        <tissue evidence="2">Liver</tissue>
    </source>
</reference>
<feature type="region of interest" description="Disordered" evidence="1">
    <location>
        <begin position="76"/>
        <end position="103"/>
    </location>
</feature>